<gene>
    <name evidence="1" type="ORF">Bca52824_018336</name>
</gene>
<evidence type="ECO:0000313" key="1">
    <source>
        <dbReference type="EMBL" id="KAG2315214.1"/>
    </source>
</evidence>
<reference evidence="1 2" key="1">
    <citation type="submission" date="2020-02" db="EMBL/GenBank/DDBJ databases">
        <authorList>
            <person name="Ma Q."/>
            <person name="Huang Y."/>
            <person name="Song X."/>
            <person name="Pei D."/>
        </authorList>
    </citation>
    <scope>NUCLEOTIDE SEQUENCE [LARGE SCALE GENOMIC DNA]</scope>
    <source>
        <strain evidence="1">Sxm20200214</strain>
        <tissue evidence="1">Leaf</tissue>
    </source>
</reference>
<keyword evidence="2" id="KW-1185">Reference proteome</keyword>
<protein>
    <submittedName>
        <fullName evidence="1">Uncharacterized protein</fullName>
    </submittedName>
</protein>
<organism evidence="1 2">
    <name type="scientific">Brassica carinata</name>
    <name type="common">Ethiopian mustard</name>
    <name type="synonym">Abyssinian cabbage</name>
    <dbReference type="NCBI Taxonomy" id="52824"/>
    <lineage>
        <taxon>Eukaryota</taxon>
        <taxon>Viridiplantae</taxon>
        <taxon>Streptophyta</taxon>
        <taxon>Embryophyta</taxon>
        <taxon>Tracheophyta</taxon>
        <taxon>Spermatophyta</taxon>
        <taxon>Magnoliopsida</taxon>
        <taxon>eudicotyledons</taxon>
        <taxon>Gunneridae</taxon>
        <taxon>Pentapetalae</taxon>
        <taxon>rosids</taxon>
        <taxon>malvids</taxon>
        <taxon>Brassicales</taxon>
        <taxon>Brassicaceae</taxon>
        <taxon>Brassiceae</taxon>
        <taxon>Brassica</taxon>
    </lineage>
</organism>
<dbReference type="OrthoDB" id="1749409at2759"/>
<comment type="caution">
    <text evidence="1">The sequence shown here is derived from an EMBL/GenBank/DDBJ whole genome shotgun (WGS) entry which is preliminary data.</text>
</comment>
<proteinExistence type="predicted"/>
<sequence>MDLTSVIGGELESASGNGVVDALPPPPPIIPPNVEPMRLKPKLLRKKKLRARWTLKKKKERVPMARPGFGLKGQKIPLFTNHFKVNVANLQAYFYRYSVRFHTTHTTVMFISSVV</sequence>
<dbReference type="AlphaFoldDB" id="A0A8X7VPW4"/>
<accession>A0A8X7VPW4</accession>
<dbReference type="EMBL" id="JAAMPC010000004">
    <property type="protein sequence ID" value="KAG2315214.1"/>
    <property type="molecule type" value="Genomic_DNA"/>
</dbReference>
<dbReference type="Proteomes" id="UP000886595">
    <property type="component" value="Unassembled WGS sequence"/>
</dbReference>
<name>A0A8X7VPW4_BRACI</name>
<evidence type="ECO:0000313" key="2">
    <source>
        <dbReference type="Proteomes" id="UP000886595"/>
    </source>
</evidence>